<evidence type="ECO:0000313" key="1">
    <source>
        <dbReference type="EMBL" id="MTV56422.1"/>
    </source>
</evidence>
<accession>A0A6I3T7R6</accession>
<reference evidence="1 2" key="1">
    <citation type="submission" date="2019-11" db="EMBL/GenBank/DDBJ databases">
        <title>Type strains purchased from KCTC, JCM and DSMZ.</title>
        <authorList>
            <person name="Lu H."/>
        </authorList>
    </citation>
    <scope>NUCLEOTIDE SEQUENCE [LARGE SCALE GENOMIC DNA]</scope>
    <source>
        <strain evidence="1 2">KCTC 52429</strain>
    </source>
</reference>
<dbReference type="OrthoDB" id="8759289at2"/>
<evidence type="ECO:0000313" key="2">
    <source>
        <dbReference type="Proteomes" id="UP000430634"/>
    </source>
</evidence>
<feature type="non-terminal residue" evidence="1">
    <location>
        <position position="188"/>
    </location>
</feature>
<protein>
    <submittedName>
        <fullName evidence="1">Uncharacterized protein</fullName>
    </submittedName>
</protein>
<dbReference type="Proteomes" id="UP000430634">
    <property type="component" value="Unassembled WGS sequence"/>
</dbReference>
<sequence length="188" mass="21837">MKPAELQKYAGSITNGAAMSETPVDRFSNVSPLEMPRIIVMNYAERMYVTLLVGEMMKILSKRRDLEETDLIFGSGKYFWPKDPREKTHTSITFGAQNFSLRSITVDFRRKSKDQPWQKGIITIHPQNYPIGVYDMQLPKEAFKNYVFESSSSEIRPNRPVKEVNIYSFRVLEEKSSLLLRYEARPDV</sequence>
<proteinExistence type="predicted"/>
<organism evidence="1 2">
    <name type="scientific">Pseudoduganella buxea</name>
    <dbReference type="NCBI Taxonomy" id="1949069"/>
    <lineage>
        <taxon>Bacteria</taxon>
        <taxon>Pseudomonadati</taxon>
        <taxon>Pseudomonadota</taxon>
        <taxon>Betaproteobacteria</taxon>
        <taxon>Burkholderiales</taxon>
        <taxon>Oxalobacteraceae</taxon>
        <taxon>Telluria group</taxon>
        <taxon>Pseudoduganella</taxon>
    </lineage>
</organism>
<dbReference type="AlphaFoldDB" id="A0A6I3T7R6"/>
<gene>
    <name evidence="1" type="ORF">GM672_27280</name>
</gene>
<comment type="caution">
    <text evidence="1">The sequence shown here is derived from an EMBL/GenBank/DDBJ whole genome shotgun (WGS) entry which is preliminary data.</text>
</comment>
<dbReference type="EMBL" id="WNKZ01000179">
    <property type="protein sequence ID" value="MTV56422.1"/>
    <property type="molecule type" value="Genomic_DNA"/>
</dbReference>
<name>A0A6I3T7R6_9BURK</name>
<dbReference type="RefSeq" id="WP_155473634.1">
    <property type="nucleotide sequence ID" value="NZ_WNKZ01000179.1"/>
</dbReference>